<dbReference type="Gene3D" id="2.90.20.10">
    <property type="entry name" value="Plasmodium vivax P25 domain"/>
    <property type="match status" value="1"/>
</dbReference>
<keyword evidence="2" id="KW-0732">Signal</keyword>
<organism evidence="7">
    <name type="scientific">Oikopleura dioica</name>
    <name type="common">Tunicate</name>
    <dbReference type="NCBI Taxonomy" id="34765"/>
    <lineage>
        <taxon>Eukaryota</taxon>
        <taxon>Metazoa</taxon>
        <taxon>Chordata</taxon>
        <taxon>Tunicata</taxon>
        <taxon>Appendicularia</taxon>
        <taxon>Copelata</taxon>
        <taxon>Oikopleuridae</taxon>
        <taxon>Oikopleura</taxon>
    </lineage>
</organism>
<dbReference type="InterPro" id="IPR000152">
    <property type="entry name" value="EGF-type_Asp/Asn_hydroxyl_site"/>
</dbReference>
<feature type="domain" description="EGF-like" evidence="6">
    <location>
        <begin position="61"/>
        <end position="99"/>
    </location>
</feature>
<keyword evidence="8" id="KW-1185">Reference proteome</keyword>
<dbReference type="SMART" id="SM00181">
    <property type="entry name" value="EGF"/>
    <property type="match status" value="5"/>
</dbReference>
<feature type="domain" description="EGF-like calcium-binding" evidence="5">
    <location>
        <begin position="12"/>
        <end position="54"/>
    </location>
</feature>
<dbReference type="PROSITE" id="PS01187">
    <property type="entry name" value="EGF_CA"/>
    <property type="match status" value="1"/>
</dbReference>
<accession>E4XKW0</accession>
<protein>
    <recommendedName>
        <fullName evidence="9">EGF-like domain-containing protein</fullName>
    </recommendedName>
</protein>
<dbReference type="Proteomes" id="UP000001307">
    <property type="component" value="Unassembled WGS sequence"/>
</dbReference>
<reference evidence="7" key="1">
    <citation type="journal article" date="2010" name="Science">
        <title>Plasticity of animal genome architecture unmasked by rapid evolution of a pelagic tunicate.</title>
        <authorList>
            <person name="Denoeud F."/>
            <person name="Henriet S."/>
            <person name="Mungpakdee S."/>
            <person name="Aury J.M."/>
            <person name="Da Silva C."/>
            <person name="Brinkmann H."/>
            <person name="Mikhaleva J."/>
            <person name="Olsen L.C."/>
            <person name="Jubin C."/>
            <person name="Canestro C."/>
            <person name="Bouquet J.M."/>
            <person name="Danks G."/>
            <person name="Poulain J."/>
            <person name="Campsteijn C."/>
            <person name="Adamski M."/>
            <person name="Cross I."/>
            <person name="Yadetie F."/>
            <person name="Muffato M."/>
            <person name="Louis A."/>
            <person name="Butcher S."/>
            <person name="Tsagkogeorga G."/>
            <person name="Konrad A."/>
            <person name="Singh S."/>
            <person name="Jensen M.F."/>
            <person name="Cong E.H."/>
            <person name="Eikeseth-Otteraa H."/>
            <person name="Noel B."/>
            <person name="Anthouard V."/>
            <person name="Porcel B.M."/>
            <person name="Kachouri-Lafond R."/>
            <person name="Nishino A."/>
            <person name="Ugolini M."/>
            <person name="Chourrout P."/>
            <person name="Nishida H."/>
            <person name="Aasland R."/>
            <person name="Huzurbazar S."/>
            <person name="Westhof E."/>
            <person name="Delsuc F."/>
            <person name="Lehrach H."/>
            <person name="Reinhardt R."/>
            <person name="Weissenbach J."/>
            <person name="Roy S.W."/>
            <person name="Artiguenave F."/>
            <person name="Postlethwait J.H."/>
            <person name="Manak J.R."/>
            <person name="Thompson E.M."/>
            <person name="Jaillon O."/>
            <person name="Du Pasquier L."/>
            <person name="Boudinot P."/>
            <person name="Liberles D.A."/>
            <person name="Volff J.N."/>
            <person name="Philippe H."/>
            <person name="Lenhard B."/>
            <person name="Roest Crollius H."/>
            <person name="Wincker P."/>
            <person name="Chourrout D."/>
        </authorList>
    </citation>
    <scope>NUCLEOTIDE SEQUENCE [LARGE SCALE GENOMIC DNA]</scope>
</reference>
<name>E4XKW0_OIKDI</name>
<keyword evidence="1" id="KW-0245">EGF-like domain</keyword>
<evidence type="ECO:0000259" key="5">
    <source>
        <dbReference type="SMART" id="SM00179"/>
    </source>
</evidence>
<evidence type="ECO:0000259" key="6">
    <source>
        <dbReference type="SMART" id="SM00181"/>
    </source>
</evidence>
<evidence type="ECO:0000313" key="8">
    <source>
        <dbReference type="Proteomes" id="UP000001307"/>
    </source>
</evidence>
<dbReference type="PANTHER" id="PTHR24039">
    <property type="entry name" value="FIBRILLIN-RELATED"/>
    <property type="match status" value="1"/>
</dbReference>
<feature type="domain" description="EGF-like calcium-binding" evidence="5">
    <location>
        <begin position="101"/>
        <end position="146"/>
    </location>
</feature>
<feature type="domain" description="EGF-like calcium-binding" evidence="5">
    <location>
        <begin position="226"/>
        <end position="265"/>
    </location>
</feature>
<dbReference type="PROSITE" id="PS00010">
    <property type="entry name" value="ASX_HYDROXYL"/>
    <property type="match status" value="1"/>
</dbReference>
<proteinExistence type="predicted"/>
<dbReference type="GO" id="GO:0005509">
    <property type="term" value="F:calcium ion binding"/>
    <property type="evidence" value="ECO:0007669"/>
    <property type="project" value="InterPro"/>
</dbReference>
<dbReference type="InterPro" id="IPR000742">
    <property type="entry name" value="EGF"/>
</dbReference>
<dbReference type="InParanoid" id="E4XKW0"/>
<dbReference type="OrthoDB" id="4062651at2759"/>
<dbReference type="SMART" id="SM00179">
    <property type="entry name" value="EGF_CA"/>
    <property type="match status" value="3"/>
</dbReference>
<feature type="domain" description="EGF-like" evidence="6">
    <location>
        <begin position="175"/>
        <end position="222"/>
    </location>
</feature>
<dbReference type="InterPro" id="IPR001881">
    <property type="entry name" value="EGF-like_Ca-bd_dom"/>
</dbReference>
<evidence type="ECO:0000256" key="4">
    <source>
        <dbReference type="ARBA" id="ARBA00023157"/>
    </source>
</evidence>
<evidence type="ECO:0000256" key="2">
    <source>
        <dbReference type="ARBA" id="ARBA00022729"/>
    </source>
</evidence>
<gene>
    <name evidence="7" type="ORF">GSOID_T00014328001</name>
</gene>
<sequence>MNGSGECDLVCDEDQCQVNNGDCPVFSDCIDVCAGHECQCFDGFELDPYSNQCVLICDELQCATDPCGAHASCTELCDLYECSCDAGYESTEDTGACCEIVNQCETGDGETSPEDICGENSLCVNDCDGFHCECEDGFDMVDGQCVDPCNYDMCDVIQNVCPNDHNCVPSCDSFSCVPVECPPDFCSSVPNSQVVVITETVYASTCACECVDGYEMQGGVCEEICDEDQCADNSICGTNSDCTDLCNGYECSCQTGYHPVQGSCVIDESHTSTYGDPHFHILGQSSSQPDLCFDYSGTEGEDLIILSDSKIKVLGALFTPHKNKKQMLFESIEIRSENGHSLRMTAESWKTYLSARPDRVLTLDNGRIGDFEIVDYRTTRKGISLIAKLDFGFEFEILTNRAYGNVNFRILNSTGLSTSGSGLLGQLLNPGAYTVVQEEGAHDAIFYYQNYEVEVKLRNHAWNKQCWVIPYSEAMKIFSK</sequence>
<feature type="domain" description="EGF-like" evidence="6">
    <location>
        <begin position="103"/>
        <end position="146"/>
    </location>
</feature>
<keyword evidence="4" id="KW-1015">Disulfide bond</keyword>
<evidence type="ECO:0000256" key="1">
    <source>
        <dbReference type="ARBA" id="ARBA00022536"/>
    </source>
</evidence>
<feature type="domain" description="EGF-like" evidence="6">
    <location>
        <begin position="229"/>
        <end position="265"/>
    </location>
</feature>
<keyword evidence="3" id="KW-0677">Repeat</keyword>
<evidence type="ECO:0000313" key="7">
    <source>
        <dbReference type="EMBL" id="CBY25027.1"/>
    </source>
</evidence>
<evidence type="ECO:0000256" key="3">
    <source>
        <dbReference type="ARBA" id="ARBA00022737"/>
    </source>
</evidence>
<feature type="domain" description="EGF-like" evidence="6">
    <location>
        <begin position="6"/>
        <end position="54"/>
    </location>
</feature>
<evidence type="ECO:0008006" key="9">
    <source>
        <dbReference type="Google" id="ProtNLM"/>
    </source>
</evidence>
<dbReference type="EMBL" id="FN653066">
    <property type="protein sequence ID" value="CBY25027.1"/>
    <property type="molecule type" value="Genomic_DNA"/>
</dbReference>
<dbReference type="AlphaFoldDB" id="E4XKW0"/>
<dbReference type="InterPro" id="IPR018097">
    <property type="entry name" value="EGF_Ca-bd_CS"/>
</dbReference>